<evidence type="ECO:0000313" key="3">
    <source>
        <dbReference type="EMBL" id="MYM71977.1"/>
    </source>
</evidence>
<dbReference type="Proteomes" id="UP000469734">
    <property type="component" value="Unassembled WGS sequence"/>
</dbReference>
<gene>
    <name evidence="3" type="ORF">GTP56_07160</name>
</gene>
<keyword evidence="2" id="KW-0732">Signal</keyword>
<evidence type="ECO:0000313" key="4">
    <source>
        <dbReference type="Proteomes" id="UP000469734"/>
    </source>
</evidence>
<name>A0A7X4KGD0_9BURK</name>
<feature type="chain" id="PRO_5030685981" evidence="2">
    <location>
        <begin position="23"/>
        <end position="590"/>
    </location>
</feature>
<keyword evidence="1" id="KW-0802">TPR repeat</keyword>
<dbReference type="EMBL" id="WWCR01000005">
    <property type="protein sequence ID" value="MYM71977.1"/>
    <property type="molecule type" value="Genomic_DNA"/>
</dbReference>
<dbReference type="RefSeq" id="WP_161049579.1">
    <property type="nucleotide sequence ID" value="NZ_WWCR01000005.1"/>
</dbReference>
<dbReference type="AlphaFoldDB" id="A0A7X4KGD0"/>
<comment type="caution">
    <text evidence="3">The sequence shown here is derived from an EMBL/GenBank/DDBJ whole genome shotgun (WGS) entry which is preliminary data.</text>
</comment>
<evidence type="ECO:0000256" key="2">
    <source>
        <dbReference type="SAM" id="SignalP"/>
    </source>
</evidence>
<dbReference type="InterPro" id="IPR019734">
    <property type="entry name" value="TPR_rpt"/>
</dbReference>
<feature type="repeat" description="TPR" evidence="1">
    <location>
        <begin position="402"/>
        <end position="435"/>
    </location>
</feature>
<dbReference type="Gene3D" id="1.25.40.10">
    <property type="entry name" value="Tetratricopeptide repeat domain"/>
    <property type="match status" value="1"/>
</dbReference>
<dbReference type="SUPFAM" id="SSF48452">
    <property type="entry name" value="TPR-like"/>
    <property type="match status" value="1"/>
</dbReference>
<accession>A0A7X4KGD0</accession>
<dbReference type="InterPro" id="IPR011990">
    <property type="entry name" value="TPR-like_helical_dom_sf"/>
</dbReference>
<organism evidence="3 4">
    <name type="scientific">Duganella margarita</name>
    <dbReference type="NCBI Taxonomy" id="2692170"/>
    <lineage>
        <taxon>Bacteria</taxon>
        <taxon>Pseudomonadati</taxon>
        <taxon>Pseudomonadota</taxon>
        <taxon>Betaproteobacteria</taxon>
        <taxon>Burkholderiales</taxon>
        <taxon>Oxalobacteraceae</taxon>
        <taxon>Telluria group</taxon>
        <taxon>Duganella</taxon>
    </lineage>
</organism>
<protein>
    <submittedName>
        <fullName evidence="3">Tetratricopeptide repeat protein</fullName>
    </submittedName>
</protein>
<sequence>MMHPSWYLAALLSSASLLQAHAQQPAPAAAPSVTVAGQRHASEWFRVESQHFIVYSDTSNDDVALLLNQLEKLDQMLRVYTKPFLKATGNEPKLTFYYHDSANDLDGLAANQPADAIGLYTSCTAAVQGFGVQLNKLERPDKLVKPKAEQSESLAYLFEAYTRHFIYRYTDIRAPTSFIDGLAQYFASARFSDAQMLVGRTPLNVNRYLSFLDQGNPYYLDYKDVLEQNDSRAIGNMSQAGVKLEFAARSWLLTHYMLSSDDNRNKLVTYLAAVYRDTPIPQAFEQAYGIKTGDLGKEMWRYRNTSVKVLQVDVPELTPAVMEFKSLPQSSGEFVLAESALKSCPTRPAGEALLRQTARAAANYPSNDYAQLVLSRAQIDWGNPQDALPYLSAAAKKPGASAEVLYLLGRAQLRLSQLDAARNSLGQSLNLDPKSAEAAYALYQAGLQSGQPPDDDTLAAAIVAFNNGHEVTTLARSAALAYAYAGDQAHARNALKLMAHNIREPELSAWAKIWLGKLAAGVGKDALLAEMRVQPAAGTAFREWTIATATVMQDIERNAGLQKARSYLDQQSVNPANPDRALQSTFGGSR</sequence>
<proteinExistence type="predicted"/>
<feature type="signal peptide" evidence="2">
    <location>
        <begin position="1"/>
        <end position="22"/>
    </location>
</feature>
<evidence type="ECO:0000256" key="1">
    <source>
        <dbReference type="PROSITE-ProRule" id="PRU00339"/>
    </source>
</evidence>
<reference evidence="3 4" key="1">
    <citation type="submission" date="2019-12" db="EMBL/GenBank/DDBJ databases">
        <title>Novel species isolated from a subtropical stream in China.</title>
        <authorList>
            <person name="Lu H."/>
        </authorList>
    </citation>
    <scope>NUCLEOTIDE SEQUENCE [LARGE SCALE GENOMIC DNA]</scope>
    <source>
        <strain evidence="3 4">FT134W</strain>
    </source>
</reference>
<dbReference type="PROSITE" id="PS50005">
    <property type="entry name" value="TPR"/>
    <property type="match status" value="1"/>
</dbReference>